<dbReference type="Proteomes" id="UP000033999">
    <property type="component" value="Unassembled WGS sequence"/>
</dbReference>
<dbReference type="InterPro" id="IPR016195">
    <property type="entry name" value="Pol/histidinol_Pase-like"/>
</dbReference>
<organism evidence="1 2">
    <name type="scientific">Candidatus Magasanikbacteria bacterium GW2011_GWA2_45_39</name>
    <dbReference type="NCBI Taxonomy" id="1619041"/>
    <lineage>
        <taxon>Bacteria</taxon>
        <taxon>Candidatus Magasanikiibacteriota</taxon>
    </lineage>
</organism>
<name>A0A0G1MJ55_9BACT</name>
<dbReference type="GO" id="GO:0004534">
    <property type="term" value="F:5'-3' RNA exonuclease activity"/>
    <property type="evidence" value="ECO:0007669"/>
    <property type="project" value="TreeGrafter"/>
</dbReference>
<accession>A0A0G1MJ55</accession>
<feature type="non-terminal residue" evidence="1">
    <location>
        <position position="1"/>
    </location>
</feature>
<gene>
    <name evidence="1" type="ORF">UX10_C0002G0001</name>
</gene>
<dbReference type="PANTHER" id="PTHR42924:SF3">
    <property type="entry name" value="POLYMERASE_HISTIDINOL PHOSPHATASE N-TERMINAL DOMAIN-CONTAINING PROTEIN"/>
    <property type="match status" value="1"/>
</dbReference>
<evidence type="ECO:0000313" key="1">
    <source>
        <dbReference type="EMBL" id="KKU08092.1"/>
    </source>
</evidence>
<sequence>ETGAKAVLAHPQFDLPSNRTRKQCCDDLKEMGLDGIEAVNGRRHLEQRTEFAELAKRYGWFMTAGSDTHNKTLLGVNVSQHMYEALLRIFFE</sequence>
<evidence type="ECO:0000313" key="2">
    <source>
        <dbReference type="Proteomes" id="UP000033999"/>
    </source>
</evidence>
<comment type="caution">
    <text evidence="1">The sequence shown here is derived from an EMBL/GenBank/DDBJ whole genome shotgun (WGS) entry which is preliminary data.</text>
</comment>
<proteinExistence type="predicted"/>
<reference evidence="1 2" key="1">
    <citation type="journal article" date="2015" name="Nature">
        <title>rRNA introns, odd ribosomes, and small enigmatic genomes across a large radiation of phyla.</title>
        <authorList>
            <person name="Brown C.T."/>
            <person name="Hug L.A."/>
            <person name="Thomas B.C."/>
            <person name="Sharon I."/>
            <person name="Castelle C.J."/>
            <person name="Singh A."/>
            <person name="Wilkins M.J."/>
            <person name="Williams K.H."/>
            <person name="Banfield J.F."/>
        </authorList>
    </citation>
    <scope>NUCLEOTIDE SEQUENCE [LARGE SCALE GENOMIC DNA]</scope>
</reference>
<dbReference type="Gene3D" id="3.20.20.140">
    <property type="entry name" value="Metal-dependent hydrolases"/>
    <property type="match status" value="1"/>
</dbReference>
<dbReference type="AlphaFoldDB" id="A0A0G1MJ55"/>
<dbReference type="PANTHER" id="PTHR42924">
    <property type="entry name" value="EXONUCLEASE"/>
    <property type="match status" value="1"/>
</dbReference>
<dbReference type="InterPro" id="IPR052018">
    <property type="entry name" value="PHP_domain"/>
</dbReference>
<dbReference type="GO" id="GO:0035312">
    <property type="term" value="F:5'-3' DNA exonuclease activity"/>
    <property type="evidence" value="ECO:0007669"/>
    <property type="project" value="TreeGrafter"/>
</dbReference>
<protein>
    <submittedName>
        <fullName evidence="1">PHP domain protein</fullName>
    </submittedName>
</protein>
<dbReference type="SUPFAM" id="SSF89550">
    <property type="entry name" value="PHP domain-like"/>
    <property type="match status" value="1"/>
</dbReference>
<dbReference type="EMBL" id="LCKX01000002">
    <property type="protein sequence ID" value="KKU08092.1"/>
    <property type="molecule type" value="Genomic_DNA"/>
</dbReference>